<comment type="caution">
    <text evidence="6">The sequence shown here is derived from an EMBL/GenBank/DDBJ whole genome shotgun (WGS) entry which is preliminary data.</text>
</comment>
<evidence type="ECO:0000256" key="4">
    <source>
        <dbReference type="PROSITE-ProRule" id="PRU00236"/>
    </source>
</evidence>
<dbReference type="EMBL" id="JAUOPG010000005">
    <property type="protein sequence ID" value="MDO6453694.1"/>
    <property type="molecule type" value="Genomic_DNA"/>
</dbReference>
<dbReference type="InterPro" id="IPR050134">
    <property type="entry name" value="NAD-dep_sirtuin_deacylases"/>
</dbReference>
<feature type="active site" description="Proton acceptor" evidence="4">
    <location>
        <position position="129"/>
    </location>
</feature>
<dbReference type="InterPro" id="IPR003000">
    <property type="entry name" value="Sirtuin"/>
</dbReference>
<dbReference type="Proteomes" id="UP001169862">
    <property type="component" value="Unassembled WGS sequence"/>
</dbReference>
<dbReference type="PROSITE" id="PS50305">
    <property type="entry name" value="SIRTUIN"/>
    <property type="match status" value="1"/>
</dbReference>
<keyword evidence="4" id="KW-0479">Metal-binding</keyword>
<evidence type="ECO:0000256" key="2">
    <source>
        <dbReference type="ARBA" id="ARBA00022679"/>
    </source>
</evidence>
<keyword evidence="3" id="KW-0520">NAD</keyword>
<dbReference type="InterPro" id="IPR026591">
    <property type="entry name" value="Sirtuin_cat_small_dom_sf"/>
</dbReference>
<feature type="binding site" evidence="4">
    <location>
        <position position="191"/>
    </location>
    <ligand>
        <name>Zn(2+)</name>
        <dbReference type="ChEBI" id="CHEBI:29105"/>
    </ligand>
</feature>
<feature type="domain" description="Deacetylase sirtuin-type" evidence="5">
    <location>
        <begin position="8"/>
        <end position="282"/>
    </location>
</feature>
<evidence type="ECO:0000256" key="1">
    <source>
        <dbReference type="ARBA" id="ARBA00012928"/>
    </source>
</evidence>
<dbReference type="AlphaFoldDB" id="A0AAW7XK98"/>
<accession>A0AAW7XK98</accession>
<dbReference type="GO" id="GO:0017136">
    <property type="term" value="F:histone deacetylase activity, NAD-dependent"/>
    <property type="evidence" value="ECO:0007669"/>
    <property type="project" value="TreeGrafter"/>
</dbReference>
<evidence type="ECO:0000259" key="5">
    <source>
        <dbReference type="PROSITE" id="PS50305"/>
    </source>
</evidence>
<evidence type="ECO:0000313" key="7">
    <source>
        <dbReference type="Proteomes" id="UP001169862"/>
    </source>
</evidence>
<dbReference type="PANTHER" id="PTHR11085">
    <property type="entry name" value="NAD-DEPENDENT PROTEIN DEACYLASE SIRTUIN-5, MITOCHONDRIAL-RELATED"/>
    <property type="match status" value="1"/>
</dbReference>
<dbReference type="InterPro" id="IPR026590">
    <property type="entry name" value="Ssirtuin_cat_dom"/>
</dbReference>
<organism evidence="6 7">
    <name type="scientific">Neptunomonas phycophila</name>
    <dbReference type="NCBI Taxonomy" id="1572645"/>
    <lineage>
        <taxon>Bacteria</taxon>
        <taxon>Pseudomonadati</taxon>
        <taxon>Pseudomonadota</taxon>
        <taxon>Gammaproteobacteria</taxon>
        <taxon>Oceanospirillales</taxon>
        <taxon>Oceanospirillaceae</taxon>
        <taxon>Neptunomonas</taxon>
    </lineage>
</organism>
<dbReference type="RefSeq" id="WP_075179201.1">
    <property type="nucleotide sequence ID" value="NZ_JAUOPG010000005.1"/>
</dbReference>
<dbReference type="GO" id="GO:0070403">
    <property type="term" value="F:NAD+ binding"/>
    <property type="evidence" value="ECO:0007669"/>
    <property type="project" value="InterPro"/>
</dbReference>
<sequence length="282" mass="31436">MATTQETRLTPQETAERLDHFIAQHPRLFILTGAGISTDSGIPDYRDKHSQWKRQPPVQHHDFINKIYTRQRFWARSLIGWPIMRDAIANTAHHWLVSLENAGHVQSLVTQNVDGLHQQAGLKNVIDLHGRSDRVICMQCQKTLSRDKAHLWMAELNPSFAALTATAAPDGDADLEDVPFEDFVIPDCPSCGGLLKPDVVFYGDNVPKERVETALNHLAQSDALLVIGSSLMVYSGFRFCKRAHEAKKPIALLNQGITRADSIATLKLDSVISPVLEACRAF</sequence>
<dbReference type="GO" id="GO:0046872">
    <property type="term" value="F:metal ion binding"/>
    <property type="evidence" value="ECO:0007669"/>
    <property type="project" value="UniProtKB-KW"/>
</dbReference>
<proteinExistence type="predicted"/>
<dbReference type="Gene3D" id="3.30.1600.10">
    <property type="entry name" value="SIR2/SIRT2 'Small Domain"/>
    <property type="match status" value="1"/>
</dbReference>
<name>A0AAW7XK98_9GAMM</name>
<dbReference type="SUPFAM" id="SSF52467">
    <property type="entry name" value="DHS-like NAD/FAD-binding domain"/>
    <property type="match status" value="1"/>
</dbReference>
<protein>
    <recommendedName>
        <fullName evidence="1">protein acetyllysine N-acetyltransferase</fullName>
        <ecNumber evidence="1">2.3.1.286</ecNumber>
    </recommendedName>
</protein>
<feature type="binding site" evidence="4">
    <location>
        <position position="188"/>
    </location>
    <ligand>
        <name>Zn(2+)</name>
        <dbReference type="ChEBI" id="CHEBI:29105"/>
    </ligand>
</feature>
<dbReference type="NCBIfam" id="NF003738">
    <property type="entry name" value="PRK05333.1"/>
    <property type="match status" value="1"/>
</dbReference>
<dbReference type="Gene3D" id="3.40.50.1220">
    <property type="entry name" value="TPP-binding domain"/>
    <property type="match status" value="1"/>
</dbReference>
<feature type="binding site" evidence="4">
    <location>
        <position position="137"/>
    </location>
    <ligand>
        <name>Zn(2+)</name>
        <dbReference type="ChEBI" id="CHEBI:29105"/>
    </ligand>
</feature>
<feature type="binding site" evidence="4">
    <location>
        <position position="140"/>
    </location>
    <ligand>
        <name>Zn(2+)</name>
        <dbReference type="ChEBI" id="CHEBI:29105"/>
    </ligand>
</feature>
<gene>
    <name evidence="6" type="ORF">Q4490_08955</name>
</gene>
<dbReference type="EC" id="2.3.1.286" evidence="1"/>
<reference evidence="6" key="1">
    <citation type="submission" date="2023-07" db="EMBL/GenBank/DDBJ databases">
        <title>Genome content predicts the carbon catabolic preferences of heterotrophic bacteria.</title>
        <authorList>
            <person name="Gralka M."/>
        </authorList>
    </citation>
    <scope>NUCLEOTIDE SEQUENCE</scope>
    <source>
        <strain evidence="6">I2M16</strain>
    </source>
</reference>
<dbReference type="InterPro" id="IPR029035">
    <property type="entry name" value="DHS-like_NAD/FAD-binding_dom"/>
</dbReference>
<dbReference type="PANTHER" id="PTHR11085:SF10">
    <property type="entry name" value="NAD-DEPENDENT PROTEIN DEACYLASE SIRTUIN-5, MITOCHONDRIAL-RELATED"/>
    <property type="match status" value="1"/>
</dbReference>
<dbReference type="Pfam" id="PF02146">
    <property type="entry name" value="SIR2"/>
    <property type="match status" value="1"/>
</dbReference>
<evidence type="ECO:0000256" key="3">
    <source>
        <dbReference type="ARBA" id="ARBA00023027"/>
    </source>
</evidence>
<keyword evidence="2" id="KW-0808">Transferase</keyword>
<keyword evidence="4" id="KW-0862">Zinc</keyword>
<evidence type="ECO:0000313" key="6">
    <source>
        <dbReference type="EMBL" id="MDO6453694.1"/>
    </source>
</evidence>